<dbReference type="Proteomes" id="UP000051451">
    <property type="component" value="Unassembled WGS sequence"/>
</dbReference>
<dbReference type="AlphaFoldDB" id="A0A0R1VF06"/>
<dbReference type="SUPFAM" id="SSF53187">
    <property type="entry name" value="Zn-dependent exopeptidases"/>
    <property type="match status" value="1"/>
</dbReference>
<dbReference type="RefSeq" id="WP_057872761.1">
    <property type="nucleotide sequence ID" value="NZ_AZGB01000030.1"/>
</dbReference>
<reference evidence="3 4" key="1">
    <citation type="journal article" date="2015" name="Genome Announc.">
        <title>Expanding the biotechnology potential of lactobacilli through comparative genomics of 213 strains and associated genera.</title>
        <authorList>
            <person name="Sun Z."/>
            <person name="Harris H.M."/>
            <person name="McCann A."/>
            <person name="Guo C."/>
            <person name="Argimon S."/>
            <person name="Zhang W."/>
            <person name="Yang X."/>
            <person name="Jeffery I.B."/>
            <person name="Cooney J.C."/>
            <person name="Kagawa T.F."/>
            <person name="Liu W."/>
            <person name="Song Y."/>
            <person name="Salvetti E."/>
            <person name="Wrobel A."/>
            <person name="Rasinkangas P."/>
            <person name="Parkhill J."/>
            <person name="Rea M.C."/>
            <person name="O'Sullivan O."/>
            <person name="Ritari J."/>
            <person name="Douillard F.P."/>
            <person name="Paul Ross R."/>
            <person name="Yang R."/>
            <person name="Briner A.E."/>
            <person name="Felis G.E."/>
            <person name="de Vos W.M."/>
            <person name="Barrangou R."/>
            <person name="Klaenhammer T.R."/>
            <person name="Caufield P.W."/>
            <person name="Cui Y."/>
            <person name="Zhang H."/>
            <person name="O'Toole P.W."/>
        </authorList>
    </citation>
    <scope>NUCLEOTIDE SEQUENCE [LARGE SCALE GENOMIC DNA]</scope>
    <source>
        <strain evidence="3 4">DSM 18630</strain>
    </source>
</reference>
<dbReference type="GO" id="GO:0008777">
    <property type="term" value="F:acetylornithine deacetylase activity"/>
    <property type="evidence" value="ECO:0007669"/>
    <property type="project" value="TreeGrafter"/>
</dbReference>
<accession>A0A0R1VF06</accession>
<keyword evidence="2" id="KW-0378">Hydrolase</keyword>
<organism evidence="3 4">
    <name type="scientific">Liquorilactobacillus ghanensis DSM 18630</name>
    <dbReference type="NCBI Taxonomy" id="1423750"/>
    <lineage>
        <taxon>Bacteria</taxon>
        <taxon>Bacillati</taxon>
        <taxon>Bacillota</taxon>
        <taxon>Bacilli</taxon>
        <taxon>Lactobacillales</taxon>
        <taxon>Lactobacillaceae</taxon>
        <taxon>Liquorilactobacillus</taxon>
    </lineage>
</organism>
<gene>
    <name evidence="3" type="ORF">FC89_GL002426</name>
</gene>
<dbReference type="Gene3D" id="3.40.630.10">
    <property type="entry name" value="Zn peptidases"/>
    <property type="match status" value="2"/>
</dbReference>
<dbReference type="GeneID" id="98320076"/>
<dbReference type="InterPro" id="IPR002933">
    <property type="entry name" value="Peptidase_M20"/>
</dbReference>
<dbReference type="STRING" id="1423750.FC89_GL002426"/>
<proteinExistence type="predicted"/>
<evidence type="ECO:0000313" key="3">
    <source>
        <dbReference type="EMBL" id="KRM04023.1"/>
    </source>
</evidence>
<dbReference type="InterPro" id="IPR036264">
    <property type="entry name" value="Bact_exopeptidase_dim_dom"/>
</dbReference>
<dbReference type="Pfam" id="PF01546">
    <property type="entry name" value="Peptidase_M20"/>
    <property type="match status" value="1"/>
</dbReference>
<dbReference type="PATRIC" id="fig|1423750.3.peg.2468"/>
<comment type="caution">
    <text evidence="3">The sequence shown here is derived from an EMBL/GenBank/DDBJ whole genome shotgun (WGS) entry which is preliminary data.</text>
</comment>
<evidence type="ECO:0000313" key="4">
    <source>
        <dbReference type="Proteomes" id="UP000051451"/>
    </source>
</evidence>
<evidence type="ECO:0000256" key="2">
    <source>
        <dbReference type="ARBA" id="ARBA00022801"/>
    </source>
</evidence>
<protein>
    <recommendedName>
        <fullName evidence="5">Peptidase M20</fullName>
    </recommendedName>
</protein>
<dbReference type="Gene3D" id="3.30.70.360">
    <property type="match status" value="4"/>
</dbReference>
<name>A0A0R1VF06_9LACO</name>
<dbReference type="GO" id="GO:0046872">
    <property type="term" value="F:metal ion binding"/>
    <property type="evidence" value="ECO:0007669"/>
    <property type="project" value="UniProtKB-KW"/>
</dbReference>
<evidence type="ECO:0008006" key="5">
    <source>
        <dbReference type="Google" id="ProtNLM"/>
    </source>
</evidence>
<sequence length="439" mass="48177">MDIDELKKTIDEKTPFFQARLAEMIEIPSVKGPAKSHAPFGQGPRAALNQALMIAQSLGLTTKQLNDQVGWAELTGKDESYIAALGHLDVVAAQQAGWKSDPFKLTLKGDYMYGRGVLDNKGPIMGALFALALLKKAGFHPRHSIRIIFGTDEESGSADMQTYNLVEKPSIAGFTPDGKYPVVFAERGMLRLSLRFSFQDQSDADLAAIMGDFSPSYLPDKAVIQFTSGVNLTYLGEKTPSNAPDLGKNALASLAEAQRFLPGQLGAAFNWLYLAATDSTGNKLEIAFNGKTSGKLQISVYGVEYFQASNQLQVNFSIRYPIELSKAQLLQNLQAHLPANSKLIIKTAIAPLYRDPQMPMIKQMQAIYERVTGLDGTPVTTTGITYARFLPNIVAFGPSFPGQRGIAHKENEWLKVSDWQKIILIEYLTLKSLATMDFN</sequence>
<dbReference type="GO" id="GO:0006526">
    <property type="term" value="P:L-arginine biosynthetic process"/>
    <property type="evidence" value="ECO:0007669"/>
    <property type="project" value="TreeGrafter"/>
</dbReference>
<keyword evidence="4" id="KW-1185">Reference proteome</keyword>
<dbReference type="OrthoDB" id="9761532at2"/>
<dbReference type="PANTHER" id="PTHR43808">
    <property type="entry name" value="ACETYLORNITHINE DEACETYLASE"/>
    <property type="match status" value="1"/>
</dbReference>
<keyword evidence="1" id="KW-0479">Metal-binding</keyword>
<dbReference type="PANTHER" id="PTHR43808:SF31">
    <property type="entry name" value="N-ACETYL-L-CITRULLINE DEACETYLASE"/>
    <property type="match status" value="1"/>
</dbReference>
<evidence type="ECO:0000256" key="1">
    <source>
        <dbReference type="ARBA" id="ARBA00022723"/>
    </source>
</evidence>
<dbReference type="InterPro" id="IPR050072">
    <property type="entry name" value="Peptidase_M20A"/>
</dbReference>
<dbReference type="EMBL" id="AZGB01000030">
    <property type="protein sequence ID" value="KRM04023.1"/>
    <property type="molecule type" value="Genomic_DNA"/>
</dbReference>
<dbReference type="SUPFAM" id="SSF55031">
    <property type="entry name" value="Bacterial exopeptidase dimerisation domain"/>
    <property type="match status" value="1"/>
</dbReference>